<dbReference type="InterPro" id="IPR052413">
    <property type="entry name" value="SUR7_domain"/>
</dbReference>
<evidence type="ECO:0000313" key="4">
    <source>
        <dbReference type="Proteomes" id="UP000799772"/>
    </source>
</evidence>
<accession>A0A9P4IK02</accession>
<evidence type="ECO:0000313" key="3">
    <source>
        <dbReference type="EMBL" id="KAF2101077.1"/>
    </source>
</evidence>
<dbReference type="OrthoDB" id="2327445at2759"/>
<proteinExistence type="predicted"/>
<feature type="region of interest" description="Disordered" evidence="1">
    <location>
        <begin position="1"/>
        <end position="42"/>
    </location>
</feature>
<dbReference type="GO" id="GO:0051285">
    <property type="term" value="C:cell cortex of cell tip"/>
    <property type="evidence" value="ECO:0007669"/>
    <property type="project" value="TreeGrafter"/>
</dbReference>
<dbReference type="InterPro" id="IPR009571">
    <property type="entry name" value="SUR7/Rim9-like_fungi"/>
</dbReference>
<dbReference type="AlphaFoldDB" id="A0A9P4IK02"/>
<sequence length="330" mass="36910">MVSITFPGRKKRIPNDASHPATTQEQRLSQQTESTITPHMETTPSRWQLHRATRTRKTFALLTSFFLLITVTFLILVEIGNTHVKPVLTDIYFLRIILKDIVPTSVPNGDLINSIAQSLGLHDFYQVGLWNYCEGYGSSVTDCSKPKTLYWFNPVEILLNELLAGATIALPGTLVHYLHIVETVSKWMFALFLTGACFSTVLTFILPLSLYSRWAAVPISILTLLNAVFVTVATAMATAMFVIIKIEVQKEQTLNIHADIGDKMFVFMWIASGFSILACIVQFSLCCCCTSRRDIKTGRKKAPGHLADNDAVPTEKMGKRKRFGFGRSQV</sequence>
<name>A0A9P4IK02_9PEZI</name>
<dbReference type="EMBL" id="ML978124">
    <property type="protein sequence ID" value="KAF2101077.1"/>
    <property type="molecule type" value="Genomic_DNA"/>
</dbReference>
<dbReference type="GO" id="GO:0005886">
    <property type="term" value="C:plasma membrane"/>
    <property type="evidence" value="ECO:0007669"/>
    <property type="project" value="InterPro"/>
</dbReference>
<keyword evidence="2" id="KW-0472">Membrane</keyword>
<feature type="transmembrane region" description="Helical" evidence="2">
    <location>
        <begin position="190"/>
        <end position="211"/>
    </location>
</feature>
<dbReference type="Proteomes" id="UP000799772">
    <property type="component" value="Unassembled WGS sequence"/>
</dbReference>
<dbReference type="PANTHER" id="PTHR28019:SF2">
    <property type="entry name" value="CELL MEMBRANE PROTEIN YLR413W-RELATED"/>
    <property type="match status" value="1"/>
</dbReference>
<gene>
    <name evidence="3" type="ORF">NA57DRAFT_36560</name>
</gene>
<dbReference type="GO" id="GO:0031505">
    <property type="term" value="P:fungal-type cell wall organization"/>
    <property type="evidence" value="ECO:0007669"/>
    <property type="project" value="TreeGrafter"/>
</dbReference>
<organism evidence="3 4">
    <name type="scientific">Rhizodiscina lignyota</name>
    <dbReference type="NCBI Taxonomy" id="1504668"/>
    <lineage>
        <taxon>Eukaryota</taxon>
        <taxon>Fungi</taxon>
        <taxon>Dikarya</taxon>
        <taxon>Ascomycota</taxon>
        <taxon>Pezizomycotina</taxon>
        <taxon>Dothideomycetes</taxon>
        <taxon>Pleosporomycetidae</taxon>
        <taxon>Aulographales</taxon>
        <taxon>Rhizodiscinaceae</taxon>
        <taxon>Rhizodiscina</taxon>
    </lineage>
</organism>
<feature type="transmembrane region" description="Helical" evidence="2">
    <location>
        <begin position="265"/>
        <end position="285"/>
    </location>
</feature>
<evidence type="ECO:0000256" key="2">
    <source>
        <dbReference type="SAM" id="Phobius"/>
    </source>
</evidence>
<keyword evidence="2" id="KW-0812">Transmembrane</keyword>
<feature type="compositionally biased region" description="Polar residues" evidence="1">
    <location>
        <begin position="20"/>
        <end position="42"/>
    </location>
</feature>
<keyword evidence="2" id="KW-1133">Transmembrane helix</keyword>
<dbReference type="PANTHER" id="PTHR28019">
    <property type="entry name" value="CELL MEMBRANE PROTEIN YLR413W-RELATED"/>
    <property type="match status" value="1"/>
</dbReference>
<keyword evidence="4" id="KW-1185">Reference proteome</keyword>
<protein>
    <recommendedName>
        <fullName evidence="5">SUR7 family protein pun1</fullName>
    </recommendedName>
</protein>
<evidence type="ECO:0000256" key="1">
    <source>
        <dbReference type="SAM" id="MobiDB-lite"/>
    </source>
</evidence>
<dbReference type="Pfam" id="PF06687">
    <property type="entry name" value="SUR7"/>
    <property type="match status" value="1"/>
</dbReference>
<reference evidence="3" key="1">
    <citation type="journal article" date="2020" name="Stud. Mycol.">
        <title>101 Dothideomycetes genomes: a test case for predicting lifestyles and emergence of pathogens.</title>
        <authorList>
            <person name="Haridas S."/>
            <person name="Albert R."/>
            <person name="Binder M."/>
            <person name="Bloem J."/>
            <person name="Labutti K."/>
            <person name="Salamov A."/>
            <person name="Andreopoulos B."/>
            <person name="Baker S."/>
            <person name="Barry K."/>
            <person name="Bills G."/>
            <person name="Bluhm B."/>
            <person name="Cannon C."/>
            <person name="Castanera R."/>
            <person name="Culley D."/>
            <person name="Daum C."/>
            <person name="Ezra D."/>
            <person name="Gonzalez J."/>
            <person name="Henrissat B."/>
            <person name="Kuo A."/>
            <person name="Liang C."/>
            <person name="Lipzen A."/>
            <person name="Lutzoni F."/>
            <person name="Magnuson J."/>
            <person name="Mondo S."/>
            <person name="Nolan M."/>
            <person name="Ohm R."/>
            <person name="Pangilinan J."/>
            <person name="Park H.-J."/>
            <person name="Ramirez L."/>
            <person name="Alfaro M."/>
            <person name="Sun H."/>
            <person name="Tritt A."/>
            <person name="Yoshinaga Y."/>
            <person name="Zwiers L.-H."/>
            <person name="Turgeon B."/>
            <person name="Goodwin S."/>
            <person name="Spatafora J."/>
            <person name="Crous P."/>
            <person name="Grigoriev I."/>
        </authorList>
    </citation>
    <scope>NUCLEOTIDE SEQUENCE</scope>
    <source>
        <strain evidence="3">CBS 133067</strain>
    </source>
</reference>
<feature type="transmembrane region" description="Helical" evidence="2">
    <location>
        <begin position="217"/>
        <end position="244"/>
    </location>
</feature>
<feature type="transmembrane region" description="Helical" evidence="2">
    <location>
        <begin position="59"/>
        <end position="77"/>
    </location>
</feature>
<evidence type="ECO:0008006" key="5">
    <source>
        <dbReference type="Google" id="ProtNLM"/>
    </source>
</evidence>
<dbReference type="Gene3D" id="1.20.140.150">
    <property type="match status" value="1"/>
</dbReference>
<comment type="caution">
    <text evidence="3">The sequence shown here is derived from an EMBL/GenBank/DDBJ whole genome shotgun (WGS) entry which is preliminary data.</text>
</comment>